<protein>
    <recommendedName>
        <fullName evidence="4">Nineteen complex-related protein 2-domain-containing protein</fullName>
    </recommendedName>
</protein>
<feature type="compositionally biased region" description="Basic and acidic residues" evidence="1">
    <location>
        <begin position="279"/>
        <end position="289"/>
    </location>
</feature>
<evidence type="ECO:0000313" key="2">
    <source>
        <dbReference type="EMBL" id="KAF2013164.1"/>
    </source>
</evidence>
<evidence type="ECO:0000313" key="3">
    <source>
        <dbReference type="Proteomes" id="UP000799778"/>
    </source>
</evidence>
<feature type="compositionally biased region" description="Acidic residues" evidence="1">
    <location>
        <begin position="223"/>
        <end position="236"/>
    </location>
</feature>
<feature type="region of interest" description="Disordered" evidence="1">
    <location>
        <begin position="397"/>
        <end position="419"/>
    </location>
</feature>
<reference evidence="2" key="1">
    <citation type="journal article" date="2020" name="Stud. Mycol.">
        <title>101 Dothideomycetes genomes: a test case for predicting lifestyles and emergence of pathogens.</title>
        <authorList>
            <person name="Haridas S."/>
            <person name="Albert R."/>
            <person name="Binder M."/>
            <person name="Bloem J."/>
            <person name="Labutti K."/>
            <person name="Salamov A."/>
            <person name="Andreopoulos B."/>
            <person name="Baker S."/>
            <person name="Barry K."/>
            <person name="Bills G."/>
            <person name="Bluhm B."/>
            <person name="Cannon C."/>
            <person name="Castanera R."/>
            <person name="Culley D."/>
            <person name="Daum C."/>
            <person name="Ezra D."/>
            <person name="Gonzalez J."/>
            <person name="Henrissat B."/>
            <person name="Kuo A."/>
            <person name="Liang C."/>
            <person name="Lipzen A."/>
            <person name="Lutzoni F."/>
            <person name="Magnuson J."/>
            <person name="Mondo S."/>
            <person name="Nolan M."/>
            <person name="Ohm R."/>
            <person name="Pangilinan J."/>
            <person name="Park H.-J."/>
            <person name="Ramirez L."/>
            <person name="Alfaro M."/>
            <person name="Sun H."/>
            <person name="Tritt A."/>
            <person name="Yoshinaga Y."/>
            <person name="Zwiers L.-H."/>
            <person name="Turgeon B."/>
            <person name="Goodwin S."/>
            <person name="Spatafora J."/>
            <person name="Crous P."/>
            <person name="Grigoriev I."/>
        </authorList>
    </citation>
    <scope>NUCLEOTIDE SEQUENCE</scope>
    <source>
        <strain evidence="2">CBS 175.79</strain>
    </source>
</reference>
<accession>A0A6A5XLI8</accession>
<evidence type="ECO:0000256" key="1">
    <source>
        <dbReference type="SAM" id="MobiDB-lite"/>
    </source>
</evidence>
<keyword evidence="3" id="KW-1185">Reference proteome</keyword>
<feature type="compositionally biased region" description="Basic and acidic residues" evidence="1">
    <location>
        <begin position="199"/>
        <end position="222"/>
    </location>
</feature>
<dbReference type="GO" id="GO:0000390">
    <property type="term" value="P:spliceosomal complex disassembly"/>
    <property type="evidence" value="ECO:0007669"/>
    <property type="project" value="InterPro"/>
</dbReference>
<feature type="compositionally biased region" description="Polar residues" evidence="1">
    <location>
        <begin position="402"/>
        <end position="412"/>
    </location>
</feature>
<sequence>MKRAGSGRVARKIGAYDGDSAESTDTSSGTKQEQGQTVVKRPTFAKAKKRSSQRISFGSSAEDGDESSDTAVITPKKSTLSRIAIEKNAERRARSPLVPSAPLKEDRPSYDKSHLDELRNSTPSTPKDLKPTSDEEDEVRELDIASKFGSPAPLQAHSSAIPTDAEIKEKKARRARLASEYAAKDDNEEGTWDSDDNDEFRGGRNEISLRPKEEQADTRLVHEDEDMAEGFDDYVEDGGISLGRKAERAARQRRRAEMAELIDNAEGGSDDDGTDDSEAERHAAYEEAQTRAGAYGKTIQKSDDGARTPPKITPLPDLEGVLERLQLEVTNKEQRRAAMMQRLQELRDEKTSISERQKYLQEQLQKTGEQYEKLRLEAGMPALPASGGDGTKLLVNRGLESLGTTPLENTPIPTRPEDD</sequence>
<gene>
    <name evidence="2" type="ORF">BU24DRAFT_393716</name>
</gene>
<feature type="compositionally biased region" description="Acidic residues" evidence="1">
    <location>
        <begin position="268"/>
        <end position="278"/>
    </location>
</feature>
<organism evidence="2 3">
    <name type="scientific">Aaosphaeria arxii CBS 175.79</name>
    <dbReference type="NCBI Taxonomy" id="1450172"/>
    <lineage>
        <taxon>Eukaryota</taxon>
        <taxon>Fungi</taxon>
        <taxon>Dikarya</taxon>
        <taxon>Ascomycota</taxon>
        <taxon>Pezizomycotina</taxon>
        <taxon>Dothideomycetes</taxon>
        <taxon>Pleosporomycetidae</taxon>
        <taxon>Pleosporales</taxon>
        <taxon>Pleosporales incertae sedis</taxon>
        <taxon>Aaosphaeria</taxon>
    </lineage>
</organism>
<feature type="compositionally biased region" description="Basic residues" evidence="1">
    <location>
        <begin position="1"/>
        <end position="11"/>
    </location>
</feature>
<feature type="region of interest" description="Disordered" evidence="1">
    <location>
        <begin position="1"/>
        <end position="317"/>
    </location>
</feature>
<dbReference type="Pfam" id="PF15458">
    <property type="entry name" value="NTR2"/>
    <property type="match status" value="1"/>
</dbReference>
<feature type="compositionally biased region" description="Polar residues" evidence="1">
    <location>
        <begin position="21"/>
        <end position="37"/>
    </location>
</feature>
<dbReference type="Proteomes" id="UP000799778">
    <property type="component" value="Unassembled WGS sequence"/>
</dbReference>
<feature type="compositionally biased region" description="Basic and acidic residues" evidence="1">
    <location>
        <begin position="244"/>
        <end position="258"/>
    </location>
</feature>
<dbReference type="GeneID" id="54282602"/>
<feature type="compositionally biased region" description="Acidic residues" evidence="1">
    <location>
        <begin position="186"/>
        <end position="198"/>
    </location>
</feature>
<feature type="compositionally biased region" description="Basic and acidic residues" evidence="1">
    <location>
        <begin position="84"/>
        <end position="93"/>
    </location>
</feature>
<evidence type="ECO:0008006" key="4">
    <source>
        <dbReference type="Google" id="ProtNLM"/>
    </source>
</evidence>
<dbReference type="EMBL" id="ML978071">
    <property type="protein sequence ID" value="KAF2013164.1"/>
    <property type="molecule type" value="Genomic_DNA"/>
</dbReference>
<dbReference type="AlphaFoldDB" id="A0A6A5XLI8"/>
<dbReference type="InterPro" id="IPR028211">
    <property type="entry name" value="Ntr2"/>
</dbReference>
<dbReference type="GO" id="GO:0071008">
    <property type="term" value="C:U2-type post-mRNA release spliceosomal complex"/>
    <property type="evidence" value="ECO:0007669"/>
    <property type="project" value="InterPro"/>
</dbReference>
<dbReference type="RefSeq" id="XP_033381503.1">
    <property type="nucleotide sequence ID" value="XM_033525205.1"/>
</dbReference>
<dbReference type="OrthoDB" id="429427at2759"/>
<proteinExistence type="predicted"/>
<name>A0A6A5XLI8_9PLEO</name>
<feature type="compositionally biased region" description="Basic and acidic residues" evidence="1">
    <location>
        <begin position="103"/>
        <end position="119"/>
    </location>
</feature>